<dbReference type="NCBIfam" id="NF005312">
    <property type="entry name" value="PRK06846.1"/>
    <property type="match status" value="1"/>
</dbReference>
<evidence type="ECO:0000313" key="2">
    <source>
        <dbReference type="EMBL" id="EFM82876.1"/>
    </source>
</evidence>
<reference evidence="2 3" key="1">
    <citation type="submission" date="2010-07" db="EMBL/GenBank/DDBJ databases">
        <authorList>
            <person name="Sid Ahmed O."/>
        </authorList>
    </citation>
    <scope>NUCLEOTIDE SEQUENCE [LARGE SCALE GENOMIC DNA]</scope>
    <source>
        <strain evidence="2 3">TX4248</strain>
    </source>
</reference>
<gene>
    <name evidence="2" type="ORF">HMPREF9498_01512</name>
</gene>
<evidence type="ECO:0000259" key="1">
    <source>
        <dbReference type="Pfam" id="PF07969"/>
    </source>
</evidence>
<sequence length="416" mass="46802">MNEGRKGFVMLLKNCKLETGFSTVNQRIVATETASYDIRIENEVCTAVAPQLRPLENETVIDVNQQLVLPALREMHIHIDKTYFGGPWKACRPLTKGILTRIEEETWLLPEQLPTSLERACQVIEQYIQQGHYHIRSHCNVDPSIGTKHIEITKEAFSRYEQYITHEIVAFPQHGLLRSQVEPLMREALRMGATHVGGVDPALVDRHVDHSIAKIFELATTFNKKIDVHLHARDTLGLYEFNKFVDYTEQAKMFGKVTLSHALALGSLEEAAIRDVAQKFIETGIDLTSTVPIGMPTMPIPTLVEQGVKISVAHDSLTDHWSPFGSGNTIEKLNTAAQRFKISDEYRLNRLWGLASNFVTPLDPNGQQVWPNVGDSADFLLFNAESTAHVIARQQPIQQLILKGQLVEAVQKGEKE</sequence>
<comment type="caution">
    <text evidence="2">The sequence shown here is derived from an EMBL/GenBank/DDBJ whole genome shotgun (WGS) entry which is preliminary data.</text>
</comment>
<evidence type="ECO:0000313" key="3">
    <source>
        <dbReference type="Proteomes" id="UP000004846"/>
    </source>
</evidence>
<dbReference type="InterPro" id="IPR011059">
    <property type="entry name" value="Metal-dep_hydrolase_composite"/>
</dbReference>
<proteinExistence type="predicted"/>
<accession>A0A125W6R2</accession>
<dbReference type="SUPFAM" id="SSF51338">
    <property type="entry name" value="Composite domain of metallo-dependent hydrolases"/>
    <property type="match status" value="1"/>
</dbReference>
<dbReference type="Pfam" id="PF07969">
    <property type="entry name" value="Amidohydro_3"/>
    <property type="match status" value="1"/>
</dbReference>
<dbReference type="EMBL" id="AEBR01000046">
    <property type="protein sequence ID" value="EFM82876.1"/>
    <property type="molecule type" value="Genomic_DNA"/>
</dbReference>
<dbReference type="PANTHER" id="PTHR32027:SF9">
    <property type="entry name" value="BLL3847 PROTEIN"/>
    <property type="match status" value="1"/>
</dbReference>
<dbReference type="Proteomes" id="UP000004846">
    <property type="component" value="Unassembled WGS sequence"/>
</dbReference>
<dbReference type="InterPro" id="IPR013108">
    <property type="entry name" value="Amidohydro_3"/>
</dbReference>
<dbReference type="CDD" id="cd01293">
    <property type="entry name" value="Bact_CD"/>
    <property type="match status" value="1"/>
</dbReference>
<dbReference type="GO" id="GO:0016814">
    <property type="term" value="F:hydrolase activity, acting on carbon-nitrogen (but not peptide) bonds, in cyclic amidines"/>
    <property type="evidence" value="ECO:0007669"/>
    <property type="project" value="TreeGrafter"/>
</dbReference>
<dbReference type="InterPro" id="IPR032466">
    <property type="entry name" value="Metal_Hydrolase"/>
</dbReference>
<organism evidence="2 3">
    <name type="scientific">Enterococcus faecalis TX4248</name>
    <dbReference type="NCBI Taxonomy" id="749495"/>
    <lineage>
        <taxon>Bacteria</taxon>
        <taxon>Bacillati</taxon>
        <taxon>Bacillota</taxon>
        <taxon>Bacilli</taxon>
        <taxon>Lactobacillales</taxon>
        <taxon>Enterococcaceae</taxon>
        <taxon>Enterococcus</taxon>
    </lineage>
</organism>
<dbReference type="Gene3D" id="3.20.20.140">
    <property type="entry name" value="Metal-dependent hydrolases"/>
    <property type="match status" value="1"/>
</dbReference>
<name>A0A125W6R2_ENTFL</name>
<dbReference type="AlphaFoldDB" id="A0A125W6R2"/>
<dbReference type="Gene3D" id="2.30.40.10">
    <property type="entry name" value="Urease, subunit C, domain 1"/>
    <property type="match status" value="1"/>
</dbReference>
<dbReference type="RefSeq" id="WP_002363657.1">
    <property type="nucleotide sequence ID" value="NZ_GL454447.1"/>
</dbReference>
<protein>
    <submittedName>
        <fullName evidence="2">Putative deaminase</fullName>
    </submittedName>
</protein>
<feature type="domain" description="Amidohydrolase 3" evidence="1">
    <location>
        <begin position="122"/>
        <end position="406"/>
    </location>
</feature>
<dbReference type="SUPFAM" id="SSF51556">
    <property type="entry name" value="Metallo-dependent hydrolases"/>
    <property type="match status" value="1"/>
</dbReference>
<dbReference type="HOGENOM" id="CLU_031758_4_1_9"/>
<dbReference type="InterPro" id="IPR052349">
    <property type="entry name" value="Metallo-hydrolase_Enzymes"/>
</dbReference>
<dbReference type="PANTHER" id="PTHR32027">
    <property type="entry name" value="CYTOSINE DEAMINASE"/>
    <property type="match status" value="1"/>
</dbReference>